<dbReference type="PANTHER" id="PTHR40691">
    <property type="entry name" value="(NA+)-NQR MATURATION NQRM"/>
    <property type="match status" value="1"/>
</dbReference>
<name>A0ABY6AAT9_9GAMM</name>
<dbReference type="PANTHER" id="PTHR40691:SF3">
    <property type="entry name" value="(NA+)-NQR MATURATION NQRM"/>
    <property type="match status" value="1"/>
</dbReference>
<gene>
    <name evidence="1" type="primary">nqrM</name>
    <name evidence="1" type="ORF">HUF19_08945</name>
</gene>
<protein>
    <submittedName>
        <fullName evidence="1">(Na+)-NQR maturation NqrM</fullName>
    </submittedName>
</protein>
<dbReference type="EMBL" id="CP054475">
    <property type="protein sequence ID" value="UXD87554.1"/>
    <property type="molecule type" value="Genomic_DNA"/>
</dbReference>
<reference evidence="2" key="1">
    <citation type="submission" date="2020-06" db="EMBL/GenBank/DDBJ databases">
        <title>Thalassolituus marinus alknpb1M-1, a hydrocarbon-degrading bacterium isolated from the deep-sea overlying water using an in-situ strategy from the South China Sea basin.</title>
        <authorList>
            <person name="Dong C."/>
            <person name="Chen Y."/>
            <person name="Shao Z."/>
        </authorList>
    </citation>
    <scope>NUCLEOTIDE SEQUENCE [LARGE SCALE GENOMIC DNA]</scope>
    <source>
        <strain evidence="2">alknpb1M-1</strain>
    </source>
</reference>
<proteinExistence type="predicted"/>
<evidence type="ECO:0000313" key="2">
    <source>
        <dbReference type="Proteomes" id="UP001065322"/>
    </source>
</evidence>
<dbReference type="Proteomes" id="UP001065322">
    <property type="component" value="Chromosome"/>
</dbReference>
<organism evidence="1 2">
    <name type="scientific">Thalassolituus hydrocarboniclasticus</name>
    <dbReference type="NCBI Taxonomy" id="2742796"/>
    <lineage>
        <taxon>Bacteria</taxon>
        <taxon>Pseudomonadati</taxon>
        <taxon>Pseudomonadota</taxon>
        <taxon>Gammaproteobacteria</taxon>
        <taxon>Oceanospirillales</taxon>
        <taxon>Oceanospirillaceae</taxon>
        <taxon>Thalassolituus</taxon>
    </lineage>
</organism>
<keyword evidence="2" id="KW-1185">Reference proteome</keyword>
<dbReference type="RefSeq" id="WP_145468610.1">
    <property type="nucleotide sequence ID" value="NZ_CP054475.1"/>
</dbReference>
<evidence type="ECO:0000313" key="1">
    <source>
        <dbReference type="EMBL" id="UXD87554.1"/>
    </source>
</evidence>
<sequence>MLTMLVAFAVMLLIVAAMAIGVLVGRKPISGSCGGMSAIGMDGACDVCGGDKNKCEKESKEAAEQSSGADFYDATKR</sequence>
<accession>A0ABY6AAT9</accession>
<dbReference type="Pfam" id="PF04400">
    <property type="entry name" value="NqrM"/>
    <property type="match status" value="1"/>
</dbReference>
<dbReference type="InterPro" id="IPR007495">
    <property type="entry name" value="NqrM"/>
</dbReference>